<organism evidence="1">
    <name type="scientific">termite gut metagenome</name>
    <dbReference type="NCBI Taxonomy" id="433724"/>
    <lineage>
        <taxon>unclassified sequences</taxon>
        <taxon>metagenomes</taxon>
        <taxon>organismal metagenomes</taxon>
    </lineage>
</organism>
<comment type="caution">
    <text evidence="1">The sequence shown here is derived from an EMBL/GenBank/DDBJ whole genome shotgun (WGS) entry which is preliminary data.</text>
</comment>
<sequence length="611" mass="69882">MKKILILLLFVLPFVLGSCKKDNELEQLEQKEVNTFSSPKWIQGEWIIGYGDETTVLEITETAIYYFDNRMVRTNLVEKAASIDKIFSNSIEYTVKFNISDETWIELKFKKLDDNTIVYTVDGKPKTLKELAQVGGIEEENVPLIKKGTTQDSEYFADVEDGFYGVRLDRTKYDADFILVGTQDSSKIVISVDPATKLPEYVYLLKEDEGKGILVKFKDGKPNYVKVDSHWFFFEWIENDKPDILFYTNDKDTDNKQALERYINVDIGRNWNNSFGIPMPLAGEKEIAEWIKQVLNTVVDACSGCSHILPTNTRQNWDEKLKEIVKTKDRLDWAIITLDVLNIGWVNLSVNLGLEFTNAPENLKKGVKIATTVLGCGVCAATILSPPVGVITCTSCVLSVVQLYIESAREKVQEAETESGYILLIMTPGQVDPTEKAIFDQGWLFSPNQQLSETDRTQIEFSIEATIGSLKPGSGASSWWAPINYKLNQRHIWIEFAHVQQPIYTYAIWTWFGWQGVEASETFDKYLEFDGEYDSDYNDFVGTLMYHHYDSERLPNGTYARPVGALSESNEDTRYTPATRRYQYHCRGLNKAPNLVYRKFVDGELKRFMVN</sequence>
<dbReference type="PROSITE" id="PS51257">
    <property type="entry name" value="PROKAR_LIPOPROTEIN"/>
    <property type="match status" value="1"/>
</dbReference>
<dbReference type="EMBL" id="SNRY01002637">
    <property type="protein sequence ID" value="KAA6324151.1"/>
    <property type="molecule type" value="Genomic_DNA"/>
</dbReference>
<accession>A0A5J4QTG8</accession>
<name>A0A5J4QTG8_9ZZZZ</name>
<dbReference type="AlphaFoldDB" id="A0A5J4QTG8"/>
<evidence type="ECO:0000313" key="1">
    <source>
        <dbReference type="EMBL" id="KAA6324151.1"/>
    </source>
</evidence>
<protein>
    <submittedName>
        <fullName evidence="1">Uncharacterized protein</fullName>
    </submittedName>
</protein>
<proteinExistence type="predicted"/>
<gene>
    <name evidence="1" type="ORF">EZS27_026489</name>
</gene>
<reference evidence="1" key="1">
    <citation type="submission" date="2019-03" db="EMBL/GenBank/DDBJ databases">
        <title>Single cell metagenomics reveals metabolic interactions within the superorganism composed of flagellate Streblomastix strix and complex community of Bacteroidetes bacteria on its surface.</title>
        <authorList>
            <person name="Treitli S.C."/>
            <person name="Kolisko M."/>
            <person name="Husnik F."/>
            <person name="Keeling P."/>
            <person name="Hampl V."/>
        </authorList>
    </citation>
    <scope>NUCLEOTIDE SEQUENCE</scope>
    <source>
        <strain evidence="1">STM</strain>
    </source>
</reference>